<protein>
    <submittedName>
        <fullName evidence="2">Polysaccharide pyruvyl transferase</fullName>
    </submittedName>
</protein>
<keyword evidence="2" id="KW-0808">Transferase</keyword>
<dbReference type="RefSeq" id="WP_120273254.1">
    <property type="nucleotide sequence ID" value="NZ_RAPN01000001.1"/>
</dbReference>
<feature type="domain" description="Polysaccharide pyruvyl transferase" evidence="1">
    <location>
        <begin position="13"/>
        <end position="302"/>
    </location>
</feature>
<proteinExistence type="predicted"/>
<dbReference type="AlphaFoldDB" id="A0A419W943"/>
<organism evidence="2 3">
    <name type="scientific">Mangrovibacterium diazotrophicum</name>
    <dbReference type="NCBI Taxonomy" id="1261403"/>
    <lineage>
        <taxon>Bacteria</taxon>
        <taxon>Pseudomonadati</taxon>
        <taxon>Bacteroidota</taxon>
        <taxon>Bacteroidia</taxon>
        <taxon>Marinilabiliales</taxon>
        <taxon>Prolixibacteraceae</taxon>
        <taxon>Mangrovibacterium</taxon>
    </lineage>
</organism>
<dbReference type="Proteomes" id="UP000283387">
    <property type="component" value="Unassembled WGS sequence"/>
</dbReference>
<dbReference type="OrthoDB" id="9799278at2"/>
<keyword evidence="3" id="KW-1185">Reference proteome</keyword>
<accession>A0A419W943</accession>
<dbReference type="InterPro" id="IPR007345">
    <property type="entry name" value="Polysacch_pyruvyl_Trfase"/>
</dbReference>
<evidence type="ECO:0000259" key="1">
    <source>
        <dbReference type="Pfam" id="PF04230"/>
    </source>
</evidence>
<dbReference type="EMBL" id="RAPN01000001">
    <property type="protein sequence ID" value="RKD91997.1"/>
    <property type="molecule type" value="Genomic_DNA"/>
</dbReference>
<name>A0A419W943_9BACT</name>
<evidence type="ECO:0000313" key="2">
    <source>
        <dbReference type="EMBL" id="RKD91997.1"/>
    </source>
</evidence>
<dbReference type="Pfam" id="PF04230">
    <property type="entry name" value="PS_pyruv_trans"/>
    <property type="match status" value="1"/>
</dbReference>
<gene>
    <name evidence="2" type="ORF">BC643_2366</name>
</gene>
<comment type="caution">
    <text evidence="2">The sequence shown here is derived from an EMBL/GenBank/DDBJ whole genome shotgun (WGS) entry which is preliminary data.</text>
</comment>
<dbReference type="GO" id="GO:0016740">
    <property type="term" value="F:transferase activity"/>
    <property type="evidence" value="ECO:0007669"/>
    <property type="project" value="UniProtKB-KW"/>
</dbReference>
<reference evidence="2 3" key="1">
    <citation type="submission" date="2018-09" db="EMBL/GenBank/DDBJ databases">
        <title>Genomic Encyclopedia of Archaeal and Bacterial Type Strains, Phase II (KMG-II): from individual species to whole genera.</title>
        <authorList>
            <person name="Goeker M."/>
        </authorList>
    </citation>
    <scope>NUCLEOTIDE SEQUENCE [LARGE SCALE GENOMIC DNA]</scope>
    <source>
        <strain evidence="2 3">DSM 27148</strain>
    </source>
</reference>
<sequence length="366" mass="42255">MKIAILTFHNAHNYGAVLQAWALKTYLATTGNDVEIIDYRTFVNTRSDFKNFFKRRNIATLVFSVAFKFNRFYRRFTRFDNFIKNKLNPKSTVYTPSDFADLDYDLYIIGSDQVWNNKITGSHDPVFWGDIEQKKDFKLISYAASMGNETLNTQNTLQIQDSLIRFDSISVREKNTVDQLRKIVSKEIFHVFDPTFLLKAQDYNEILASPVVKGKYILVYQVAFSPKVENVAKQIANQTNSTIIHLESTIKYNIPVKNHFETMGPMEYLSLIKYAHCIVTTSFHGTAFSIIYEKPFYLVNLDSHNNRPKSLLQDLGLTHRIIEKAEDCSFSPIDYSKIQSALSEKRASSQQFLQNSFIQPIVGKYA</sequence>
<evidence type="ECO:0000313" key="3">
    <source>
        <dbReference type="Proteomes" id="UP000283387"/>
    </source>
</evidence>